<dbReference type="Gene3D" id="1.20.5.1930">
    <property type="match status" value="1"/>
</dbReference>
<keyword evidence="3" id="KW-0418">Kinase</keyword>
<keyword evidence="1" id="KW-0472">Membrane</keyword>
<feature type="transmembrane region" description="Helical" evidence="1">
    <location>
        <begin position="114"/>
        <end position="131"/>
    </location>
</feature>
<feature type="non-terminal residue" evidence="3">
    <location>
        <position position="240"/>
    </location>
</feature>
<protein>
    <submittedName>
        <fullName evidence="3">Sensor histidine kinase</fullName>
    </submittedName>
</protein>
<dbReference type="Pfam" id="PF07730">
    <property type="entry name" value="HisKA_3"/>
    <property type="match status" value="1"/>
</dbReference>
<name>A0A849BUM4_9ACTN</name>
<feature type="domain" description="Signal transduction histidine kinase subgroup 3 dimerisation and phosphoacceptor" evidence="2">
    <location>
        <begin position="201"/>
        <end position="236"/>
    </location>
</feature>
<dbReference type="RefSeq" id="WP_246235668.1">
    <property type="nucleotide sequence ID" value="NZ_JABEMA010000440.1"/>
</dbReference>
<evidence type="ECO:0000259" key="2">
    <source>
        <dbReference type="Pfam" id="PF07730"/>
    </source>
</evidence>
<dbReference type="GO" id="GO:0046983">
    <property type="term" value="F:protein dimerization activity"/>
    <property type="evidence" value="ECO:0007669"/>
    <property type="project" value="InterPro"/>
</dbReference>
<dbReference type="AlphaFoldDB" id="A0A849BUM4"/>
<feature type="transmembrane region" description="Helical" evidence="1">
    <location>
        <begin position="86"/>
        <end position="107"/>
    </location>
</feature>
<evidence type="ECO:0000313" key="4">
    <source>
        <dbReference type="Proteomes" id="UP000555552"/>
    </source>
</evidence>
<keyword evidence="4" id="KW-1185">Reference proteome</keyword>
<keyword evidence="1" id="KW-1133">Transmembrane helix</keyword>
<proteinExistence type="predicted"/>
<organism evidence="3 4">
    <name type="scientific">Pseudokineococcus marinus</name>
    <dbReference type="NCBI Taxonomy" id="351215"/>
    <lineage>
        <taxon>Bacteria</taxon>
        <taxon>Bacillati</taxon>
        <taxon>Actinomycetota</taxon>
        <taxon>Actinomycetes</taxon>
        <taxon>Kineosporiales</taxon>
        <taxon>Kineosporiaceae</taxon>
        <taxon>Pseudokineococcus</taxon>
    </lineage>
</organism>
<dbReference type="EMBL" id="JABEMA010000440">
    <property type="protein sequence ID" value="NNH24647.1"/>
    <property type="molecule type" value="Genomic_DNA"/>
</dbReference>
<accession>A0A849BUM4</accession>
<feature type="transmembrane region" description="Helical" evidence="1">
    <location>
        <begin position="64"/>
        <end position="80"/>
    </location>
</feature>
<comment type="caution">
    <text evidence="3">The sequence shown here is derived from an EMBL/GenBank/DDBJ whole genome shotgun (WGS) entry which is preliminary data.</text>
</comment>
<keyword evidence="3" id="KW-0808">Transferase</keyword>
<gene>
    <name evidence="3" type="ORF">HLB09_16445</name>
</gene>
<dbReference type="GO" id="GO:0000155">
    <property type="term" value="F:phosphorelay sensor kinase activity"/>
    <property type="evidence" value="ECO:0007669"/>
    <property type="project" value="InterPro"/>
</dbReference>
<feature type="transmembrane region" description="Helical" evidence="1">
    <location>
        <begin position="143"/>
        <end position="166"/>
    </location>
</feature>
<evidence type="ECO:0000256" key="1">
    <source>
        <dbReference type="SAM" id="Phobius"/>
    </source>
</evidence>
<reference evidence="3 4" key="1">
    <citation type="submission" date="2020-05" db="EMBL/GenBank/DDBJ databases">
        <title>MicrobeNet Type strains.</title>
        <authorList>
            <person name="Nicholson A.C."/>
        </authorList>
    </citation>
    <scope>NUCLEOTIDE SEQUENCE [LARGE SCALE GENOMIC DNA]</scope>
    <source>
        <strain evidence="3 4">JCM 14547</strain>
    </source>
</reference>
<dbReference type="Proteomes" id="UP000555552">
    <property type="component" value="Unassembled WGS sequence"/>
</dbReference>
<dbReference type="InterPro" id="IPR011712">
    <property type="entry name" value="Sig_transdc_His_kin_sub3_dim/P"/>
</dbReference>
<keyword evidence="1" id="KW-0812">Transmembrane</keyword>
<evidence type="ECO:0000313" key="3">
    <source>
        <dbReference type="EMBL" id="NNH24647.1"/>
    </source>
</evidence>
<dbReference type="GO" id="GO:0016020">
    <property type="term" value="C:membrane"/>
    <property type="evidence" value="ECO:0007669"/>
    <property type="project" value="InterPro"/>
</dbReference>
<sequence>MRPRPGHRALLADVGWGVLATTTCVLGLELTRAVSDALPQAAPARVEDVAWTVLVAAPLAVRRLLPLTAMVVSTGAFVALGERHLASAATFTLNLVLFLVLLSGTAWARDRRRLAVVWAVVLTAMAGWYLLRVVLLPVGTGPTSAALVGLTALINVVYFAGALLGGRALWLGARDRAALHRTAAELRREQERAARAAVVAERLRIARELHDVVAHHVSTTGVRAAAARRVLERGADDGAG</sequence>